<dbReference type="GO" id="GO:0016979">
    <property type="term" value="F:lipoate-protein ligase activity"/>
    <property type="evidence" value="ECO:0007669"/>
    <property type="project" value="UniProtKB-EC"/>
</dbReference>
<evidence type="ECO:0000313" key="13">
    <source>
        <dbReference type="Proteomes" id="UP000054107"/>
    </source>
</evidence>
<evidence type="ECO:0000256" key="5">
    <source>
        <dbReference type="ARBA" id="ARBA00012367"/>
    </source>
</evidence>
<evidence type="ECO:0000256" key="6">
    <source>
        <dbReference type="ARBA" id="ARBA00015925"/>
    </source>
</evidence>
<dbReference type="CDD" id="cd16443">
    <property type="entry name" value="LplA"/>
    <property type="match status" value="1"/>
</dbReference>
<dbReference type="SUPFAM" id="SSF82649">
    <property type="entry name" value="SufE/NifU"/>
    <property type="match status" value="1"/>
</dbReference>
<dbReference type="InterPro" id="IPR004143">
    <property type="entry name" value="BPL_LPL_catalytic"/>
</dbReference>
<keyword evidence="8" id="KW-0547">Nucleotide-binding</keyword>
<name>A0A0B7NP22_9FUNG</name>
<accession>A0A0B7NP22</accession>
<dbReference type="OrthoDB" id="201621at2759"/>
<dbReference type="Pfam" id="PF21948">
    <property type="entry name" value="LplA-B_cat"/>
    <property type="match status" value="1"/>
</dbReference>
<dbReference type="InterPro" id="IPR045864">
    <property type="entry name" value="aa-tRNA-synth_II/BPL/LPL"/>
</dbReference>
<dbReference type="Gene3D" id="3.30.390.50">
    <property type="entry name" value="CO dehydrogenase flavoprotein, C-terminal domain"/>
    <property type="match status" value="1"/>
</dbReference>
<keyword evidence="13" id="KW-1185">Reference proteome</keyword>
<keyword evidence="7" id="KW-0436">Ligase</keyword>
<dbReference type="PANTHER" id="PTHR12561:SF3">
    <property type="entry name" value="LIPOYLTRANSFERASE 1, MITOCHONDRIAL"/>
    <property type="match status" value="1"/>
</dbReference>
<comment type="catalytic activity">
    <reaction evidence="10">
        <text>L-lysyl-[lipoyl-carrier protein] + (R)-lipoate + ATP = N(6)-[(R)-lipoyl]-L-lysyl-[lipoyl-carrier protein] + AMP + diphosphate + H(+)</text>
        <dbReference type="Rhea" id="RHEA:49288"/>
        <dbReference type="Rhea" id="RHEA-COMP:10500"/>
        <dbReference type="Rhea" id="RHEA-COMP:10502"/>
        <dbReference type="ChEBI" id="CHEBI:15378"/>
        <dbReference type="ChEBI" id="CHEBI:29969"/>
        <dbReference type="ChEBI" id="CHEBI:30616"/>
        <dbReference type="ChEBI" id="CHEBI:33019"/>
        <dbReference type="ChEBI" id="CHEBI:83088"/>
        <dbReference type="ChEBI" id="CHEBI:83099"/>
        <dbReference type="ChEBI" id="CHEBI:456215"/>
        <dbReference type="EC" id="6.3.1.20"/>
    </reaction>
</comment>
<protein>
    <recommendedName>
        <fullName evidence="6">Putative lipoate-protein ligase A</fullName>
        <ecNumber evidence="5">6.3.1.20</ecNumber>
    </recommendedName>
</protein>
<evidence type="ECO:0000256" key="4">
    <source>
        <dbReference type="ARBA" id="ARBA00008242"/>
    </source>
</evidence>
<evidence type="ECO:0000259" key="11">
    <source>
        <dbReference type="PROSITE" id="PS51733"/>
    </source>
</evidence>
<reference evidence="12 13" key="1">
    <citation type="submission" date="2014-09" db="EMBL/GenBank/DDBJ databases">
        <authorList>
            <person name="Ellenberger Sabrina"/>
        </authorList>
    </citation>
    <scope>NUCLEOTIDE SEQUENCE [LARGE SCALE GENOMIC DNA]</scope>
    <source>
        <strain evidence="12 13">CBS 412.66</strain>
    </source>
</reference>
<dbReference type="Gene3D" id="3.30.930.10">
    <property type="entry name" value="Bira Bifunctional Protein, Domain 2"/>
    <property type="match status" value="1"/>
</dbReference>
<organism evidence="12 13">
    <name type="scientific">Parasitella parasitica</name>
    <dbReference type="NCBI Taxonomy" id="35722"/>
    <lineage>
        <taxon>Eukaryota</taxon>
        <taxon>Fungi</taxon>
        <taxon>Fungi incertae sedis</taxon>
        <taxon>Mucoromycota</taxon>
        <taxon>Mucoromycotina</taxon>
        <taxon>Mucoromycetes</taxon>
        <taxon>Mucorales</taxon>
        <taxon>Mucorineae</taxon>
        <taxon>Mucoraceae</taxon>
        <taxon>Parasitella</taxon>
    </lineage>
</organism>
<comment type="pathway">
    <text evidence="3">Protein modification; protein lipoylation via exogenous pathway; protein N(6)-(lipoyl)lysine from lipoate: step 1/2.</text>
</comment>
<dbReference type="Proteomes" id="UP000054107">
    <property type="component" value="Unassembled WGS sequence"/>
</dbReference>
<dbReference type="PROSITE" id="PS51733">
    <property type="entry name" value="BPL_LPL_CATALYTIC"/>
    <property type="match status" value="1"/>
</dbReference>
<evidence type="ECO:0000256" key="2">
    <source>
        <dbReference type="ARBA" id="ARBA00005085"/>
    </source>
</evidence>
<dbReference type="EC" id="6.3.1.20" evidence="5"/>
<evidence type="ECO:0000256" key="3">
    <source>
        <dbReference type="ARBA" id="ARBA00005124"/>
    </source>
</evidence>
<evidence type="ECO:0000256" key="10">
    <source>
        <dbReference type="ARBA" id="ARBA00048037"/>
    </source>
</evidence>
<comment type="pathway">
    <text evidence="2">Protein modification; protein lipoylation via exogenous pathway; protein N(6)-(lipoyl)lysine from lipoate: step 2/2.</text>
</comment>
<comment type="similarity">
    <text evidence="4">Belongs to the LplA family.</text>
</comment>
<evidence type="ECO:0000256" key="1">
    <source>
        <dbReference type="ARBA" id="ARBA00003253"/>
    </source>
</evidence>
<dbReference type="GO" id="GO:0005739">
    <property type="term" value="C:mitochondrion"/>
    <property type="evidence" value="ECO:0007669"/>
    <property type="project" value="TreeGrafter"/>
</dbReference>
<evidence type="ECO:0000256" key="7">
    <source>
        <dbReference type="ARBA" id="ARBA00022598"/>
    </source>
</evidence>
<evidence type="ECO:0000256" key="9">
    <source>
        <dbReference type="ARBA" id="ARBA00022840"/>
    </source>
</evidence>
<dbReference type="GO" id="GO:0009249">
    <property type="term" value="P:protein lipoylation"/>
    <property type="evidence" value="ECO:0007669"/>
    <property type="project" value="InterPro"/>
</dbReference>
<dbReference type="GO" id="GO:0017118">
    <property type="term" value="F:lipoyltransferase activity"/>
    <property type="evidence" value="ECO:0007669"/>
    <property type="project" value="TreeGrafter"/>
</dbReference>
<dbReference type="Pfam" id="PF10437">
    <property type="entry name" value="Lip_prot_lig_C"/>
    <property type="match status" value="1"/>
</dbReference>
<dbReference type="InterPro" id="IPR004562">
    <property type="entry name" value="LipoylTrfase_LipoateP_Ligase"/>
</dbReference>
<dbReference type="AlphaFoldDB" id="A0A0B7NP22"/>
<dbReference type="SUPFAM" id="SSF55681">
    <property type="entry name" value="Class II aaRS and biotin synthetases"/>
    <property type="match status" value="1"/>
</dbReference>
<comment type="function">
    <text evidence="1">Catalyzes both the ATP-dependent activation of exogenously supplied lipoate to lipoyl-AMP and the transfer of the activated lipoyl onto the lipoyl domains of lipoate-dependent enzymes.</text>
</comment>
<evidence type="ECO:0000313" key="12">
    <source>
        <dbReference type="EMBL" id="CEP19147.1"/>
    </source>
</evidence>
<dbReference type="UniPathway" id="UPA00537">
    <property type="reaction ID" value="UER00594"/>
</dbReference>
<evidence type="ECO:0000256" key="8">
    <source>
        <dbReference type="ARBA" id="ARBA00022741"/>
    </source>
</evidence>
<keyword evidence="9" id="KW-0067">ATP-binding</keyword>
<dbReference type="STRING" id="35722.A0A0B7NP22"/>
<proteinExistence type="inferred from homology"/>
<dbReference type="EMBL" id="LN734014">
    <property type="protein sequence ID" value="CEP19147.1"/>
    <property type="molecule type" value="Genomic_DNA"/>
</dbReference>
<dbReference type="GO" id="GO:0005524">
    <property type="term" value="F:ATP binding"/>
    <property type="evidence" value="ECO:0007669"/>
    <property type="project" value="UniProtKB-KW"/>
</dbReference>
<sequence length="574" mass="65970">MRVICLSPEKNTLLHLFMMDKSANKTKQVKKEQEALIPRNKWPFEEVLADEYERQLETVDVYTAHVEPKQTNSILKLAQNKLPPLEGLEHCKKIRRISKPDTELGFELEVIMCLKEKIPQETLEQRLKEHQFENCKISIVSVSRHAPLNRQQFEAWNHLWPLSYREDTRLDPKFTQQDIDIVHSHMQAILANERSTVICRIVDPSTNTIMAEKGDTRTEHPLHHAVMNIDCYISTINDAYTNLAIEEYLLRETKPDRYVLYLWRNKPCVVVGRNQNPFQECNLRFMRENNIPLVRRRSGGGAVYHDMGNSIYTIFMPREAFSRKTNAQLVARSLNQLDIPANVNERHDIVVDNHKVSGSAYKITSSRAYHHGTMLIDAEIEMLKGCLSKKRMDNNGIVSKGVESVPSPVTNLRDYSFTVDHQQFCESVLAEFVDAYNDGIPVKGPTQPIILNKQTDLPNKVKETRQELKTWDWIYGQTPEFTNTFETDFDWGHVKSHIISRHGKIIKADISTNNNLLHEPTIAAAISVALEGLPYSDSSAEEAIEKINTEVPGLINSENDHISKDISNWLQARL</sequence>
<dbReference type="PANTHER" id="PTHR12561">
    <property type="entry name" value="LIPOATE-PROTEIN LIGASE"/>
    <property type="match status" value="1"/>
</dbReference>
<gene>
    <name evidence="12" type="primary">PARPA_13459.1 scaffold 46870</name>
</gene>
<dbReference type="NCBIfam" id="TIGR00545">
    <property type="entry name" value="lipoyltrans"/>
    <property type="match status" value="1"/>
</dbReference>
<feature type="domain" description="BPL/LPL catalytic" evidence="11">
    <location>
        <begin position="254"/>
        <end position="440"/>
    </location>
</feature>
<dbReference type="InterPro" id="IPR019491">
    <property type="entry name" value="Lipoate_protein_ligase_C"/>
</dbReference>